<evidence type="ECO:0000313" key="4">
    <source>
        <dbReference type="EMBL" id="AEI82128.1"/>
    </source>
</evidence>
<organism evidence="4 5">
    <name type="scientific">Cupriavidus necator (strain ATCC 43291 / DSM 13513 / CCUG 52238 / LMG 8453 / N-1)</name>
    <name type="common">Ralstonia eutropha</name>
    <dbReference type="NCBI Taxonomy" id="1042878"/>
    <lineage>
        <taxon>Bacteria</taxon>
        <taxon>Pseudomonadati</taxon>
        <taxon>Pseudomonadota</taxon>
        <taxon>Betaproteobacteria</taxon>
        <taxon>Burkholderiales</taxon>
        <taxon>Burkholderiaceae</taxon>
        <taxon>Cupriavidus</taxon>
    </lineage>
</organism>
<accession>F8GXQ8</accession>
<feature type="compositionally biased region" description="Gly residues" evidence="2">
    <location>
        <begin position="198"/>
        <end position="211"/>
    </location>
</feature>
<feature type="compositionally biased region" description="Low complexity" evidence="2">
    <location>
        <begin position="239"/>
        <end position="253"/>
    </location>
</feature>
<evidence type="ECO:0000256" key="2">
    <source>
        <dbReference type="SAM" id="MobiDB-lite"/>
    </source>
</evidence>
<protein>
    <submittedName>
        <fullName evidence="4">KfrA protein</fullName>
    </submittedName>
</protein>
<sequence>MPLRFGLTAGICAKPESVCNHWLQEAKGPAAECGLYEPGNGCVEAARLRSMSAATRFVGAQALSATGYGGGQRSCISMGTPAEVLQAFWQELRGRTRVTIDHPDLPEALKDIAAEAVQTIWQAANEAATGELATLRAEARAAASAAEAERDAARADTAAAREDTAALSAQLEEARQSVAESQGPRRRAAGAGRHPGPAGSGQGRTGGGGPPADGAAVPILDRAGTRPRAGGHCPGAGRGQRAAGTARTGSGAHRAPERVVVLFVQNLTVPLKFPF</sequence>
<dbReference type="AlphaFoldDB" id="F8GXQ8"/>
<dbReference type="KEGG" id="cnc:CNE_BB1p07080"/>
<reference evidence="4 5" key="1">
    <citation type="journal article" date="2011" name="J. Bacteriol.">
        <title>Complete genome sequence of the type strain Cupriavidus necator N-1.</title>
        <authorList>
            <person name="Poehlein A."/>
            <person name="Kusian B."/>
            <person name="Friedrich B."/>
            <person name="Daniel R."/>
            <person name="Bowien B."/>
        </authorList>
    </citation>
    <scope>NUCLEOTIDE SEQUENCE [LARGE SCALE GENOMIC DNA]</scope>
    <source>
        <strain evidence="5">ATCC 43291 / DSM 13513 / CCUG 52238 / LMG 8453 / N-1</strain>
        <plasmid evidence="4 5">pBB1</plasmid>
    </source>
</reference>
<keyword evidence="4" id="KW-0614">Plasmid</keyword>
<proteinExistence type="predicted"/>
<evidence type="ECO:0000259" key="3">
    <source>
        <dbReference type="Pfam" id="PF11740"/>
    </source>
</evidence>
<evidence type="ECO:0000256" key="1">
    <source>
        <dbReference type="SAM" id="Coils"/>
    </source>
</evidence>
<feature type="region of interest" description="Disordered" evidence="2">
    <location>
        <begin position="171"/>
        <end position="253"/>
    </location>
</feature>
<dbReference type="Pfam" id="PF11740">
    <property type="entry name" value="KfrA_N"/>
    <property type="match status" value="1"/>
</dbReference>
<feature type="coiled-coil region" evidence="1">
    <location>
        <begin position="136"/>
        <end position="163"/>
    </location>
</feature>
<feature type="domain" description="KfrA N-terminal DNA-binding" evidence="3">
    <location>
        <begin position="77"/>
        <end position="162"/>
    </location>
</feature>
<dbReference type="EMBL" id="CP002879">
    <property type="protein sequence ID" value="AEI82128.1"/>
    <property type="molecule type" value="Genomic_DNA"/>
</dbReference>
<geneLocation type="plasmid" evidence="4 5">
    <name>pBB1</name>
</geneLocation>
<evidence type="ECO:0000313" key="5">
    <source>
        <dbReference type="Proteomes" id="UP000006798"/>
    </source>
</evidence>
<dbReference type="Proteomes" id="UP000006798">
    <property type="component" value="Plasmid pBB1"/>
</dbReference>
<keyword evidence="1" id="KW-0175">Coiled coil</keyword>
<gene>
    <name evidence="4" type="primary">kfrA</name>
    <name evidence="4" type="ordered locus">CNE_BB1p07080</name>
</gene>
<name>F8GXQ8_CUPNN</name>
<dbReference type="InterPro" id="IPR021104">
    <property type="entry name" value="KfrA_DNA-bd_N"/>
</dbReference>
<dbReference type="HOGENOM" id="CLU_1010899_0_0_4"/>